<dbReference type="Proteomes" id="UP000678679">
    <property type="component" value="Chromosome 2"/>
</dbReference>
<evidence type="ECO:0000259" key="2">
    <source>
        <dbReference type="Pfam" id="PF06580"/>
    </source>
</evidence>
<feature type="domain" description="Signal transduction histidine kinase internal region" evidence="2">
    <location>
        <begin position="148"/>
        <end position="224"/>
    </location>
</feature>
<dbReference type="EMBL" id="CP076133">
    <property type="protein sequence ID" value="QWG05082.1"/>
    <property type="molecule type" value="Genomic_DNA"/>
</dbReference>
<dbReference type="InterPro" id="IPR010559">
    <property type="entry name" value="Sig_transdc_His_kin_internal"/>
</dbReference>
<keyword evidence="1" id="KW-0472">Membrane</keyword>
<dbReference type="InterPro" id="IPR050640">
    <property type="entry name" value="Bact_2-comp_sensor_kinase"/>
</dbReference>
<protein>
    <submittedName>
        <fullName evidence="3">Histidine kinase</fullName>
    </submittedName>
</protein>
<feature type="transmembrane region" description="Helical" evidence="1">
    <location>
        <begin position="37"/>
        <end position="56"/>
    </location>
</feature>
<evidence type="ECO:0000256" key="1">
    <source>
        <dbReference type="SAM" id="Phobius"/>
    </source>
</evidence>
<dbReference type="KEGG" id="fya:KMW28_21905"/>
<dbReference type="Gene3D" id="3.30.565.10">
    <property type="entry name" value="Histidine kinase-like ATPase, C-terminal domain"/>
    <property type="match status" value="1"/>
</dbReference>
<proteinExistence type="predicted"/>
<dbReference type="GO" id="GO:0016020">
    <property type="term" value="C:membrane"/>
    <property type="evidence" value="ECO:0007669"/>
    <property type="project" value="InterPro"/>
</dbReference>
<keyword evidence="4" id="KW-1185">Reference proteome</keyword>
<name>A0AAX1NC99_9BACT</name>
<dbReference type="Pfam" id="PF06580">
    <property type="entry name" value="His_kinase"/>
    <property type="match status" value="1"/>
</dbReference>
<dbReference type="PANTHER" id="PTHR34220">
    <property type="entry name" value="SENSOR HISTIDINE KINASE YPDA"/>
    <property type="match status" value="1"/>
</dbReference>
<reference evidence="3 4" key="1">
    <citation type="submission" date="2021-05" db="EMBL/GenBank/DDBJ databases">
        <title>Comparative genomic studies on the polysaccharide-degrading batcterial strains of the Flammeovirga genus.</title>
        <authorList>
            <person name="Zewei F."/>
            <person name="Zheng Z."/>
            <person name="Yu L."/>
            <person name="Ruyue G."/>
            <person name="Yanhong M."/>
            <person name="Yuanyuan C."/>
            <person name="Jingyan G."/>
            <person name="Wenjun H."/>
        </authorList>
    </citation>
    <scope>NUCLEOTIDE SEQUENCE [LARGE SCALE GENOMIC DNA]</scope>
    <source>
        <strain evidence="3 4">NBRC:100898</strain>
    </source>
</reference>
<keyword evidence="3" id="KW-0418">Kinase</keyword>
<feature type="transmembrane region" description="Helical" evidence="1">
    <location>
        <begin position="68"/>
        <end position="87"/>
    </location>
</feature>
<dbReference type="InterPro" id="IPR036890">
    <property type="entry name" value="HATPase_C_sf"/>
</dbReference>
<dbReference type="PANTHER" id="PTHR34220:SF7">
    <property type="entry name" value="SENSOR HISTIDINE KINASE YPDA"/>
    <property type="match status" value="1"/>
</dbReference>
<gene>
    <name evidence="3" type="ORF">KMW28_21905</name>
</gene>
<keyword evidence="1" id="KW-0812">Transmembrane</keyword>
<dbReference type="RefSeq" id="WP_169662240.1">
    <property type="nucleotide sequence ID" value="NZ_CP076133.1"/>
</dbReference>
<feature type="transmembrane region" description="Helical" evidence="1">
    <location>
        <begin position="7"/>
        <end position="25"/>
    </location>
</feature>
<feature type="transmembrane region" description="Helical" evidence="1">
    <location>
        <begin position="107"/>
        <end position="127"/>
    </location>
</feature>
<sequence length="330" mass="38374">MKYIRDFIYAILGSSLYGYFLYAPQQEITETIYHPTSILFFVFNVFLMIGMGTLLSKYRPSKSIFKQVAIRGLGMWVFLLLHAYLIGKVIYTSIDPIFIFDIKIKTFILLFAYTSAILVIEYLLIAYQRFNEQHLSFLTYKRKSAQLRLDALKSQLSPHYLFNSLNTVAYLVVENRKKADRYIRSIAETYQFVMRYAQKGLISLEDELQIVRAFAFQLQTRHGKSVKINMDQNMQSIEGKLPPLSVQLLVENAVKHNVLSDDDPVEIDIKYLKEEKEVKVSNNRTTSPKSYTSTKVGLNNLRERYALLSDQEIRIDQDNSSFTVHLPLLH</sequence>
<evidence type="ECO:0000313" key="4">
    <source>
        <dbReference type="Proteomes" id="UP000678679"/>
    </source>
</evidence>
<dbReference type="GO" id="GO:0000155">
    <property type="term" value="F:phosphorelay sensor kinase activity"/>
    <property type="evidence" value="ECO:0007669"/>
    <property type="project" value="InterPro"/>
</dbReference>
<accession>A0AAX1NC99</accession>
<organism evidence="3 4">
    <name type="scientific">Flammeovirga yaeyamensis</name>
    <dbReference type="NCBI Taxonomy" id="367791"/>
    <lineage>
        <taxon>Bacteria</taxon>
        <taxon>Pseudomonadati</taxon>
        <taxon>Bacteroidota</taxon>
        <taxon>Cytophagia</taxon>
        <taxon>Cytophagales</taxon>
        <taxon>Flammeovirgaceae</taxon>
        <taxon>Flammeovirga</taxon>
    </lineage>
</organism>
<dbReference type="AlphaFoldDB" id="A0AAX1NC99"/>
<keyword evidence="3" id="KW-0808">Transferase</keyword>
<evidence type="ECO:0000313" key="3">
    <source>
        <dbReference type="EMBL" id="QWG05082.1"/>
    </source>
</evidence>
<keyword evidence="1" id="KW-1133">Transmembrane helix</keyword>